<dbReference type="FunFam" id="2.170.40.20:FF:000003">
    <property type="entry name" value="Envelope glycoprotein gp160"/>
    <property type="match status" value="1"/>
</dbReference>
<evidence type="ECO:0000256" key="12">
    <source>
        <dbReference type="ARBA" id="ARBA00022595"/>
    </source>
</evidence>
<dbReference type="Gene3D" id="1.10.287.210">
    <property type="match status" value="1"/>
</dbReference>
<evidence type="ECO:0000256" key="18">
    <source>
        <dbReference type="ARBA" id="ARBA00022844"/>
    </source>
</evidence>
<feature type="domain" description="Human immunodeficiency virus 1 envelope glycoprotein Gp120" evidence="35">
    <location>
        <begin position="141"/>
        <end position="506"/>
    </location>
</feature>
<dbReference type="EMBL" id="MW443158">
    <property type="protein sequence ID" value="QRX74874.1"/>
    <property type="molecule type" value="Genomic_RNA"/>
</dbReference>
<keyword evidence="16 32" id="KW-0732">Signal</keyword>
<keyword evidence="23 32" id="KW-1039">Host endosome</keyword>
<evidence type="ECO:0000256" key="4">
    <source>
        <dbReference type="ARBA" id="ARBA00004563"/>
    </source>
</evidence>
<keyword evidence="9 32" id="KW-1032">Host cell membrane</keyword>
<dbReference type="InterPro" id="IPR000777">
    <property type="entry name" value="HIV1_Gp120"/>
</dbReference>
<dbReference type="GO" id="GO:0055036">
    <property type="term" value="C:virion membrane"/>
    <property type="evidence" value="ECO:0007669"/>
    <property type="project" value="UniProtKB-SubCell"/>
</dbReference>
<comment type="miscellaneous">
    <text evidence="32">Inhibitors targeting HIV-1 viral envelope proteins are used as antiretroviral drugs. Attachment of virions to the cell surface via non-specific interactions and CD4 binding can be blocked by inhibitors that include cyanovirin-N, cyclotriazadisulfonamide analogs, PRO 2000, TNX 355 and PRO 542. In addition, BMS 806 can block CD4-induced conformational changes. Env interactions with the coreceptor molecules can be targeted by CCR5 antagonists including SCH-D, maraviroc (UK 427857) and aplaviroc (GW 873140), and the CXCR4 antagonist AMD 070. Fusion of viral and cellular membranes can be inhibited by peptides such as enfuvirtide and tifuvirtide (T 1249). Resistance to inhibitors associated with mutations in Env are observed. Most of the time, single mutations confer only a modest reduction in drug susceptibility. Combination of several mutations is usually required to develop a high-level drug resistance.</text>
</comment>
<keyword evidence="13 32" id="KW-0165">Cleavage on pair of basic residues</keyword>
<keyword evidence="17 32" id="KW-1161">Viral attachment to host cell</keyword>
<dbReference type="GO" id="GO:0019031">
    <property type="term" value="C:viral envelope"/>
    <property type="evidence" value="ECO:0007669"/>
    <property type="project" value="UniProtKB-KW"/>
</dbReference>
<feature type="transmembrane region" description="Helical" evidence="33">
    <location>
        <begin position="20"/>
        <end position="41"/>
    </location>
</feature>
<comment type="domain">
    <text evidence="32">Some of the most genetically diverse regions of the viral genome are present in Env. They are called variable regions 1 through 5 (V1 through V5). Coreceptor usage of gp120 is determined mainly by the primary structure of the third variable region (V3) in the outer domain of gp120. The sequence of V3 determines which coreceptor, CCR5 and/or CXCR4 (corresponding to R5/macrophage, X4/T cell and R5X4/T cell and macrophage tropism), is used to trigger the fusion potential of the Env complex, and hence which cells the virus can infect. Binding to CCR5 involves a region adjacent in addition to V3.</text>
</comment>
<comment type="function">
    <text evidence="32">Surface protein gp120: Attaches the virus to the host lymphoid cell by binding to the primary receptor CD4. This interaction induces a structural rearrangement creating a high affinity binding site for a chemokine coreceptor like CXCR4 and/or CCR5. Acts as a ligand for CD209/DC-SIGN and CLEC4M/DC-SIGNR, which are respectively found on dendritic cells (DCs), and on endothelial cells of liver sinusoids and lymph node sinuses. These interactions allow capture of viral particles at mucosal surfaces by these cells and subsequent transmission to permissive cells. HIV subverts the migration properties of dendritic cells to gain access to CD4+ T-cells in lymph nodes. Virus transmission to permissive T-cells occurs either in trans (without DCs infection, through viral capture and transmission), or in cis (following DCs productive infection, through the usual CD4-gp120 interaction), thereby inducing a robust infection. In trans infection, bound virions remain infectious over days and it is proposed that they are not degraded, but protected in non-lysosomal acidic organelles within the DCs close to the cell membrane thus contributing to the viral infectious potential during DCs' migration from the periphery to the lymphoid tissues. On arrival at lymphoid tissues, intact virions recycle back to DCs' cell surface allowing virus transmission to CD4+ T-cells.</text>
</comment>
<keyword evidence="10 32" id="KW-1165">Clathrin-mediated endocytosis of virus by host</keyword>
<evidence type="ECO:0000256" key="7">
    <source>
        <dbReference type="ARBA" id="ARBA00022506"/>
    </source>
</evidence>
<comment type="subcellular location">
    <molecule>Transmembrane protein gp41</molecule>
    <subcellularLocation>
        <location evidence="32">Virion membrane</location>
        <topology evidence="32">Single-pass type I membrane protein</topology>
    </subcellularLocation>
    <subcellularLocation>
        <location evidence="32">Host cell membrane</location>
        <topology evidence="32">Single-pass type I membrane protein</topology>
    </subcellularLocation>
    <subcellularLocation>
        <location evidence="32">Host endosome membrane</location>
        <topology evidence="32">Single-pass type I membrane protein</topology>
    </subcellularLocation>
    <text evidence="32">It is probably concentrated at the site of budding and incorporated into the virions possibly by contacts between the cytoplasmic tail of Env and the N-terminus of Gag.</text>
</comment>
<keyword evidence="27 32" id="KW-1015">Disulfide bond</keyword>
<dbReference type="GO" id="GO:0005198">
    <property type="term" value="F:structural molecule activity"/>
    <property type="evidence" value="ECO:0007669"/>
    <property type="project" value="UniProtKB-UniRule"/>
</dbReference>
<keyword evidence="22 32" id="KW-1133">Transmembrane helix</keyword>
<dbReference type="InterPro" id="IPR036377">
    <property type="entry name" value="Gp120_core_sf"/>
</dbReference>
<dbReference type="GO" id="GO:0019064">
    <property type="term" value="P:fusion of virus membrane with host plasma membrane"/>
    <property type="evidence" value="ECO:0007669"/>
    <property type="project" value="UniProtKB-UniRule"/>
</dbReference>
<proteinExistence type="inferred from homology"/>
<comment type="domain">
    <text evidence="32">The YXXL motif is involved in determining the exact site of viral release at the surface of infected mononuclear cells and promotes endocytosis. YXXL and di-leucine endocytosis motifs interact directly or indirectly with the clathrin adapter complexes, opperate independently, and their activities are not additive.</text>
</comment>
<feature type="disulfide bond" evidence="32">
    <location>
        <begin position="593"/>
        <end position="599"/>
    </location>
</feature>
<comment type="subcellular location">
    <subcellularLocation>
        <location evidence="3">Host cell membrane</location>
        <topology evidence="3">Peripheral membrane protein</topology>
    </subcellularLocation>
    <subcellularLocation>
        <location evidence="1">Host cell membrane</location>
        <topology evidence="1">Single-pass type I membrane protein</topology>
    </subcellularLocation>
    <subcellularLocation>
        <location evidence="2">Host endosome membrane</location>
        <topology evidence="2">Peripheral membrane protein</topology>
    </subcellularLocation>
    <subcellularLocation>
        <location evidence="5">Host endosome membrane</location>
        <topology evidence="5">Single-pass type I membrane protein</topology>
    </subcellularLocation>
    <subcellularLocation>
        <location evidence="6">Virion membrane</location>
        <topology evidence="6">Peripheral membrane protein</topology>
    </subcellularLocation>
    <subcellularLocation>
        <location evidence="4">Virion membrane</location>
        <topology evidence="4">Single-pass type I membrane protein</topology>
    </subcellularLocation>
</comment>
<dbReference type="SUPFAM" id="SSF56502">
    <property type="entry name" value="gp120 core"/>
    <property type="match status" value="2"/>
</dbReference>
<evidence type="ECO:0000256" key="28">
    <source>
        <dbReference type="ARBA" id="ARBA00023180"/>
    </source>
</evidence>
<keyword evidence="7 32" id="KW-1168">Fusion of virus membrane with host membrane</keyword>
<dbReference type="FunFam" id="2.170.40.20:FF:000004">
    <property type="entry name" value="Envelope glycoprotein gp160"/>
    <property type="match status" value="1"/>
</dbReference>
<evidence type="ECO:0000256" key="17">
    <source>
        <dbReference type="ARBA" id="ARBA00022804"/>
    </source>
</evidence>
<evidence type="ECO:0000256" key="25">
    <source>
        <dbReference type="ARBA" id="ARBA00023136"/>
    </source>
</evidence>
<dbReference type="GO" id="GO:0016020">
    <property type="term" value="C:membrane"/>
    <property type="evidence" value="ECO:0007669"/>
    <property type="project" value="UniProtKB-UniRule"/>
</dbReference>
<feature type="site" description="Cleavage; by host furin" evidence="32">
    <location>
        <begin position="506"/>
        <end position="507"/>
    </location>
</feature>
<keyword evidence="25 32" id="KW-0472">Membrane</keyword>
<dbReference type="HAMAP" id="MF_04083">
    <property type="entry name" value="HIV_ENV"/>
    <property type="match status" value="1"/>
</dbReference>
<feature type="coiled-coil region" evidence="32">
    <location>
        <begin position="628"/>
        <end position="662"/>
    </location>
</feature>
<dbReference type="GO" id="GO:0019082">
    <property type="term" value="P:viral protein processing"/>
    <property type="evidence" value="ECO:0007669"/>
    <property type="project" value="UniProtKB-UniRule"/>
</dbReference>
<comment type="function">
    <text evidence="32">Transmembrane protein gp41: Acts as a class I viral fusion protein. Under the current model, the protein has at least 3 conformational states: pre-fusion native state, pre-hairpin intermediate state, and post-fusion hairpin state. During fusion of viral and target intracellular membranes, the coiled coil regions (heptad repeats) assume a trimer-of-hairpins structure, positioning the fusion peptide in close proximity to the C-terminal region of the ectodomain. The formation of this structure appears to drive apposition and subsequent fusion of viral and target cell membranes. Complete fusion occurs in host cell endosomes and is dynamin-dependent, however some lipid transfer might occur at the plasma membrane. The virus undergoes clathrin-dependent internalization long before endosomal fusion, thus minimizing the surface exposure of conserved viral epitopes during fusion and reducing the efficacy of inhibitors targeting these epitopes. Membranes fusion leads to delivery of the nucleocapsid into the cytoplasm.</text>
</comment>
<evidence type="ECO:0000256" key="29">
    <source>
        <dbReference type="ARBA" id="ARBA00023280"/>
    </source>
</evidence>
<evidence type="ECO:0000256" key="5">
    <source>
        <dbReference type="ARBA" id="ARBA00004578"/>
    </source>
</evidence>
<dbReference type="GO" id="GO:0039654">
    <property type="term" value="P:fusion of virus membrane with host endosome membrane"/>
    <property type="evidence" value="ECO:0007669"/>
    <property type="project" value="UniProtKB-UniRule"/>
</dbReference>
<keyword evidence="26 32" id="KW-0564">Palmitate</keyword>
<keyword evidence="20 32" id="KW-0261">Viral envelope protein</keyword>
<feature type="region of interest" description="Fusion peptide" evidence="32">
    <location>
        <begin position="507"/>
        <end position="527"/>
    </location>
</feature>
<evidence type="ECO:0000256" key="34">
    <source>
        <dbReference type="SAM" id="MobiDB-lite"/>
    </source>
</evidence>
<keyword evidence="19 32" id="KW-1043">Host membrane</keyword>
<evidence type="ECO:0000256" key="6">
    <source>
        <dbReference type="ARBA" id="ARBA00004650"/>
    </source>
</evidence>
<keyword evidence="29 32" id="KW-0899">Viral immunoevasion</keyword>
<feature type="region of interest" description="Immunosuppression" evidence="32">
    <location>
        <begin position="569"/>
        <end position="587"/>
    </location>
</feature>
<feature type="topological domain" description="Cytoplasmic" evidence="32">
    <location>
        <begin position="701"/>
        <end position="858"/>
    </location>
</feature>
<evidence type="ECO:0000256" key="30">
    <source>
        <dbReference type="ARBA" id="ARBA00023288"/>
    </source>
</evidence>
<evidence type="ECO:0000256" key="21">
    <source>
        <dbReference type="ARBA" id="ARBA00022890"/>
    </source>
</evidence>
<gene>
    <name evidence="32 39" type="primary">env</name>
</gene>
<evidence type="ECO:0000259" key="35">
    <source>
        <dbReference type="Pfam" id="PF00516"/>
    </source>
</evidence>
<evidence type="ECO:0000313" key="37">
    <source>
        <dbReference type="EMBL" id="QRX74874.1"/>
    </source>
</evidence>
<dbReference type="GO" id="GO:1903908">
    <property type="term" value="P:positive regulation of plasma membrane raft polarization"/>
    <property type="evidence" value="ECO:0007669"/>
    <property type="project" value="UniProtKB-UniRule"/>
</dbReference>
<feature type="lipid moiety-binding region" description="S-palmitoyl cysteine; by host" evidence="32">
    <location>
        <position position="759"/>
    </location>
</feature>
<dbReference type="GO" id="GO:0044175">
    <property type="term" value="C:host cell endosome membrane"/>
    <property type="evidence" value="ECO:0007669"/>
    <property type="project" value="UniProtKB-SubCell"/>
</dbReference>
<dbReference type="GO" id="GO:1903911">
    <property type="term" value="P:positive regulation of receptor clustering"/>
    <property type="evidence" value="ECO:0007669"/>
    <property type="project" value="UniProtKB-UniRule"/>
</dbReference>
<evidence type="ECO:0000313" key="39">
    <source>
        <dbReference type="EMBL" id="QRX74936.1"/>
    </source>
</evidence>
<keyword evidence="8 32" id="KW-1170">Fusion of virus membrane with host endosomal membrane</keyword>
<organismHost>
    <name type="scientific">Homo sapiens</name>
    <name type="common">Human</name>
    <dbReference type="NCBI Taxonomy" id="9606"/>
</organismHost>
<evidence type="ECO:0000256" key="10">
    <source>
        <dbReference type="ARBA" id="ARBA00022570"/>
    </source>
</evidence>
<dbReference type="InterPro" id="IPR000328">
    <property type="entry name" value="GP41-like"/>
</dbReference>
<feature type="short sequence motif" description="YXXL motif; contains endocytosis signal" evidence="32">
    <location>
        <begin position="707"/>
        <end position="710"/>
    </location>
</feature>
<keyword evidence="21 32" id="KW-1164">Virus endocytosis by host</keyword>
<comment type="PTM">
    <text evidence="32">Palmitoylation of the transmembrane protein and of Env polyprotein (prior to its proteolytic cleavage) is essential for their association with host cell membrane lipid rafts. Palmitoylation is therefore required for envelope trafficking to classical lipid rafts, but not for viral replication.</text>
</comment>
<evidence type="ECO:0000256" key="16">
    <source>
        <dbReference type="ARBA" id="ARBA00022729"/>
    </source>
</evidence>
<keyword evidence="11 32" id="KW-0945">Host-virus interaction</keyword>
<evidence type="ECO:0000256" key="14">
    <source>
        <dbReference type="ARBA" id="ARBA00022692"/>
    </source>
</evidence>
<evidence type="ECO:0000256" key="11">
    <source>
        <dbReference type="ARBA" id="ARBA00022581"/>
    </source>
</evidence>
<evidence type="ECO:0000256" key="3">
    <source>
        <dbReference type="ARBA" id="ARBA00004505"/>
    </source>
</evidence>
<feature type="domain" description="Retroviral envelope protein GP41-like" evidence="36">
    <location>
        <begin position="525"/>
        <end position="714"/>
    </location>
</feature>
<comment type="miscellaneous">
    <text evidence="32">HIV-1 lineages are divided in three main groups, M (for Major), O (for Outlier), and N (for New, or Non-M, Non-O). The vast majority of strains found worldwide belong to the group M. Group O seems to be endemic to and largely confined to Cameroon and neighboring countries in West Central Africa, where these viruses represent a small minority of HIV-1 strains. The group N is represented by a limited number of isolates from Cameroonian persons. The group M is further subdivided in 9 clades or subtypes (A to D, F to H, J and K).</text>
</comment>
<dbReference type="Gene3D" id="2.170.40.20">
    <property type="entry name" value="Human immunodeficiency virus 1, Gp160, envelope glycoprotein"/>
    <property type="match status" value="2"/>
</dbReference>
<dbReference type="GO" id="GO:0019062">
    <property type="term" value="P:virion attachment to host cell"/>
    <property type="evidence" value="ECO:0007669"/>
    <property type="project" value="UniProtKB-UniRule"/>
</dbReference>
<comment type="domain">
    <text evidence="32">The CD4-binding region is targeted by the antibody b12.</text>
</comment>
<keyword evidence="14 32" id="KW-0812">Transmembrane</keyword>
<comment type="subcellular location">
    <molecule>Surface protein gp120</molecule>
    <subcellularLocation>
        <location evidence="32">Virion membrane</location>
        <topology evidence="32">Peripheral membrane protein</topology>
    </subcellularLocation>
    <subcellularLocation>
        <location evidence="32">Host cell membrane</location>
        <topology evidence="32">Peripheral membrane protein</topology>
    </subcellularLocation>
    <subcellularLocation>
        <location evidence="32">Host endosome membrane</location>
        <topology evidence="32">Single-pass type I membrane protein</topology>
    </subcellularLocation>
    <text evidence="32">The surface protein is not anchored to the viral envelope, but associates with the extravirion surface through its binding to TM. It is probably concentrated at the site of budding and incorporated into the virions possibly by contacts between the cytoplasmic tail of Env and the N-terminus of Gag.</text>
</comment>
<dbReference type="InterPro" id="IPR037527">
    <property type="entry name" value="Gp160"/>
</dbReference>
<feature type="chain" id="PRO_5042636292" description="Transmembrane protein gp41" evidence="32">
    <location>
        <begin position="507"/>
        <end position="858"/>
    </location>
</feature>
<feature type="region of interest" description="V5" evidence="32">
    <location>
        <begin position="456"/>
        <end position="466"/>
    </location>
</feature>
<dbReference type="FunFam" id="1.10.287.210:FF:000001">
    <property type="entry name" value="Envelope glycoprotein gp160"/>
    <property type="match status" value="1"/>
</dbReference>
<dbReference type="Pfam" id="PF00516">
    <property type="entry name" value="GP120"/>
    <property type="match status" value="2"/>
</dbReference>
<keyword evidence="15 32" id="KW-0053">Apoptosis</keyword>
<feature type="domain" description="Human immunodeficiency virus 1 envelope glycoprotein Gp120" evidence="35">
    <location>
        <begin position="33"/>
        <end position="137"/>
    </location>
</feature>
<dbReference type="GO" id="GO:0020002">
    <property type="term" value="C:host cell plasma membrane"/>
    <property type="evidence" value="ECO:0007669"/>
    <property type="project" value="UniProtKB-SubCell"/>
</dbReference>
<evidence type="ECO:0000256" key="23">
    <source>
        <dbReference type="ARBA" id="ARBA00023046"/>
    </source>
</evidence>
<evidence type="ECO:0000256" key="27">
    <source>
        <dbReference type="ARBA" id="ARBA00023157"/>
    </source>
</evidence>
<dbReference type="GO" id="GO:0075512">
    <property type="term" value="P:clathrin-dependent endocytosis of virus by host cell"/>
    <property type="evidence" value="ECO:0007669"/>
    <property type="project" value="UniProtKB-UniRule"/>
</dbReference>
<feature type="region of interest" description="Disordered" evidence="34">
    <location>
        <begin position="711"/>
        <end position="737"/>
    </location>
</feature>
<comment type="subunit">
    <text evidence="32">The mature envelope protein (Env) consists of a homotrimer of non-covalently associated gp120-gp41 heterodimers. The resulting complex protrudes from the virus surface as a spike. There seems to be as few as 10 spikes on the average virion. Surface protein gp120 interacts with host CD4, CCR5 and CXCR4. Gp120 also interacts with the C-type lectins CD209/DC-SIGN and CLEC4M/DC-SIGNR (collectively referred to as DC-SIGN(R)). Gp120 and gp41 interact with GalCer. Gp120 interacts with host ITGA4/ITGB7 complex; on CD4+ T-cells, this interaction results in rapid activation of integrin ITGAL/LFA-1, which facilitates efficient cell-to-cell spreading of HIV-1. Gp120 interacts with cell-associated heparan sulfate; this interaction increases virus infectivity on permissive cells and may be involved in infection of CD4- cells.</text>
</comment>
<evidence type="ECO:0000256" key="32">
    <source>
        <dbReference type="HAMAP-Rule" id="MF_04083"/>
    </source>
</evidence>
<accession>A0A894WCF4</accession>
<feature type="disulfide bond" evidence="32">
    <location>
        <begin position="217"/>
        <end position="246"/>
    </location>
</feature>
<evidence type="ECO:0000256" key="9">
    <source>
        <dbReference type="ARBA" id="ARBA00022511"/>
    </source>
</evidence>
<comment type="PTM">
    <text evidence="32">Highly glycosylated by host. The high number of glycan on the protein is reffered to as 'glycan shield' because it contributes to hide protein sequence from adaptive immune system.</text>
</comment>
<evidence type="ECO:0000256" key="13">
    <source>
        <dbReference type="ARBA" id="ARBA00022685"/>
    </source>
</evidence>
<comment type="domain">
    <text evidence="32 33">The 17 amino acids long immunosuppressive region is present in many retroviral envelope proteins. Synthetic peptides derived from this relatively conserved sequence inhibit immune function in vitro and in vivo.</text>
</comment>
<comment type="similarity">
    <text evidence="32">Belongs to the HIV-1 env protein family.</text>
</comment>
<dbReference type="CDD" id="cd09909">
    <property type="entry name" value="HIV-1-like_HR1-HR2"/>
    <property type="match status" value="1"/>
</dbReference>
<feature type="chain" id="PRO_5042636291" description="Envelope glycoprotein gp160" evidence="32">
    <location>
        <begin position="32"/>
        <end position="858"/>
    </location>
</feature>
<feature type="disulfide bond" evidence="32">
    <location>
        <begin position="53"/>
        <end position="73"/>
    </location>
</feature>
<keyword evidence="30 32" id="KW-0449">Lipoprotein</keyword>
<evidence type="ECO:0000256" key="31">
    <source>
        <dbReference type="ARBA" id="ARBA00023296"/>
    </source>
</evidence>
<dbReference type="Gene3D" id="1.20.5.490">
    <property type="entry name" value="Single helix bin"/>
    <property type="match status" value="1"/>
</dbReference>
<feature type="short sequence motif" description="Di-leucine internalization motif" evidence="32">
    <location>
        <begin position="857"/>
        <end position="858"/>
    </location>
</feature>
<dbReference type="Pfam" id="PF00517">
    <property type="entry name" value="GP41"/>
    <property type="match status" value="1"/>
</dbReference>
<sequence>MRVMGIQKNCQHLLTWGTMILGIIIICSTAENLWVTVYYGVPVWKDAETTLFCASDAKAYETEKHNVWATHACVPTDPDPQEILLENVTEEFNMWKNNMVEQMHTDIISLWDQSLKPCVKLTPLCVTLTCTNVTGTAGNRTAGMEMDSGEIKNCSFNTTTEIRDKKQKVYSLFYKLDVVPIDDKNSSSEYRLINCNTSAITQACPKVSFEPIPIHYCAPAGFAILKCRDKEYNGTGPCKNVSSVQCTHGIKPVVSTQLLLNGSLAEKEIIIRSENITDNAKTIIVQLVNPVQINCTRPNNNTRKSVRIGPGQAFYATGEIIGNIRQAHCNVSRSAWNNTLHEVAKQFREYFGNKTIKFNSSSGGDLEITTHSFSCGGEFFYCNTSGLFNNTYNNVSMPESNGTESNDTITLQCRIKQIINMWQRVGQAMYAPPIPGIIRCESNITGLLLTRDGGNTNTSNEIFRPGGGDMRDNWRSELYKYKVVKIEPLGVAPTKAKRRVVGREKRAVGIGAVFIGFLGAAGSTMGAASVTLTVQARQLLSGIVQQQSNLLKAIEAQQHLLKLTVWGIKQLQARVLAVERYLKDQQLLGIWGCSGKLICTTNVPWNSSWSNKSYSEIWDNMTWLQWDKEISNYTQLIYNLIEESQNQQEKNELDLLSLDKWASLWNWFDISHWLWYIKIFIMIVGGLIGLRIVFTVLSVLNRVRQGYSPLSFQTHTPNPRGLDRPGRIEEEDGGQGRGRSIRLVSGFLALAWDDLRSLCLFSYHRLRDFALIAARTVELLGHSSLKGLRLGWEGLKYLWNLLIYWGQELKISAISLLDTIAVIVAGWTDRVIEIGQRVGRAVLNVPRRIRQGFERFLL</sequence>
<evidence type="ECO:0000256" key="2">
    <source>
        <dbReference type="ARBA" id="ARBA00004433"/>
    </source>
</evidence>
<keyword evidence="28 32" id="KW-0325">Glycoprotein</keyword>
<feature type="disulfide bond" evidence="32">
    <location>
        <begin position="227"/>
        <end position="238"/>
    </location>
</feature>
<evidence type="ECO:0000256" key="1">
    <source>
        <dbReference type="ARBA" id="ARBA00004402"/>
    </source>
</evidence>
<evidence type="ECO:0000259" key="36">
    <source>
        <dbReference type="Pfam" id="PF00517"/>
    </source>
</evidence>
<dbReference type="EMBL" id="MW443160">
    <property type="protein sequence ID" value="QRX74892.1"/>
    <property type="molecule type" value="Genomic_RNA"/>
</dbReference>
<dbReference type="FunFam" id="1.20.5.490:FF:000001">
    <property type="entry name" value="Envelope glycoprotein gp160"/>
    <property type="match status" value="1"/>
</dbReference>
<evidence type="ECO:0000256" key="8">
    <source>
        <dbReference type="ARBA" id="ARBA00022510"/>
    </source>
</evidence>
<evidence type="ECO:0000313" key="38">
    <source>
        <dbReference type="EMBL" id="QRX74892.1"/>
    </source>
</evidence>
<evidence type="ECO:0000256" key="15">
    <source>
        <dbReference type="ARBA" id="ARBA00022703"/>
    </source>
</evidence>
<comment type="domain">
    <text evidence="32">The membrane proximal external region (MPER) present in gp41 is a tryptophan-rich region recognized by the antibodies 2F5, Z13, and 4E10. MPER seems to play a role in fusion.</text>
</comment>
<feature type="region of interest" description="MPER; binding to GalCer" evidence="32">
    <location>
        <begin position="657"/>
        <end position="678"/>
    </location>
</feature>
<evidence type="ECO:0000256" key="26">
    <source>
        <dbReference type="ARBA" id="ARBA00023139"/>
    </source>
</evidence>
<evidence type="ECO:0000256" key="20">
    <source>
        <dbReference type="ARBA" id="ARBA00022879"/>
    </source>
</evidence>
<organism evidence="39">
    <name type="scientific">Human immunodeficiency virus type 1</name>
    <name type="common">HIV-1</name>
    <dbReference type="NCBI Taxonomy" id="11676"/>
    <lineage>
        <taxon>Viruses</taxon>
        <taxon>Riboviria</taxon>
        <taxon>Pararnavirae</taxon>
        <taxon>Artverviricota</taxon>
        <taxon>Revtraviricetes</taxon>
        <taxon>Ortervirales</taxon>
        <taxon>Retroviridae</taxon>
        <taxon>Orthoretrovirinae</taxon>
        <taxon>Lentivirus</taxon>
        <taxon>Lentivirus humimdef1</taxon>
    </lineage>
</organism>
<feature type="transmembrane region" description="Helical" evidence="33">
    <location>
        <begin position="507"/>
        <end position="530"/>
    </location>
</feature>
<feature type="region of interest" description="CD4-binding loop" evidence="32">
    <location>
        <begin position="361"/>
        <end position="371"/>
    </location>
</feature>
<evidence type="ECO:0000256" key="22">
    <source>
        <dbReference type="ARBA" id="ARBA00022989"/>
    </source>
</evidence>
<dbReference type="EMBL" id="MW443165">
    <property type="protein sequence ID" value="QRX74936.1"/>
    <property type="molecule type" value="Genomic_RNA"/>
</dbReference>
<comment type="PTM">
    <text evidence="32">Specific enzymatic cleavages in vivo yield mature proteins. Envelope glycoproteins are synthesized as a inactive precursor that is heavily N-glycosylated and processed likely by host cell furin in the Golgi to yield the mature SU and TM proteins. The cleavage site between SU and TM requires the minimal sequence [KR]-X-[KR]-R. About 2 of the 9 disulfide bonds of gp41 are reduced by P4HB/PDI, following binding to CD4 receptor.</text>
</comment>
<evidence type="ECO:0000256" key="33">
    <source>
        <dbReference type="RuleBase" id="RU363095"/>
    </source>
</evidence>
<reference evidence="39" key="1">
    <citation type="submission" date="2021-01" db="EMBL/GenBank/DDBJ databases">
        <authorList>
            <person name="Sanders-Buell E."/>
            <person name="Bose M."/>
            <person name="O'Sullivan A.-M."/>
            <person name="Tovanabutra S."/>
        </authorList>
    </citation>
    <scope>NUCLEOTIDE SEQUENCE</scope>
    <source>
        <strain evidence="37">20233v01_02</strain>
        <strain evidence="38">20233v01_04</strain>
        <strain evidence="39">20233v01_10</strain>
    </source>
</reference>
<name>A0A894WCF4_HV1</name>
<feature type="disulfide bond" evidence="32">
    <location>
        <begin position="125"/>
        <end position="195"/>
    </location>
</feature>
<keyword evidence="31 32" id="KW-1160">Virus entry into host cell</keyword>
<feature type="transmembrane region" description="Helical" evidence="33">
    <location>
        <begin position="673"/>
        <end position="700"/>
    </location>
</feature>
<keyword evidence="24 32" id="KW-0175">Coiled coil</keyword>
<comment type="caution">
    <text evidence="32 33">Lacks conserved residue(s) required for the propagation of feature annotation.</text>
</comment>
<protein>
    <recommendedName>
        <fullName evidence="32">Envelope glycoprotein gp160</fullName>
    </recommendedName>
    <alternativeName>
        <fullName evidence="32">Env polyprotein</fullName>
    </alternativeName>
    <component>
        <recommendedName>
            <fullName evidence="32">Surface protein gp120</fullName>
            <shortName evidence="32">SU</shortName>
        </recommendedName>
        <alternativeName>
            <fullName evidence="32">Glycoprotein 120</fullName>
            <shortName evidence="32">gp120</shortName>
        </alternativeName>
    </component>
    <component>
        <recommendedName>
            <fullName evidence="32">Transmembrane protein gp41</fullName>
            <shortName evidence="32">TM</shortName>
        </recommendedName>
        <alternativeName>
            <fullName evidence="32">Glycoprotein 41</fullName>
            <shortName evidence="32">gp41</shortName>
        </alternativeName>
    </component>
</protein>
<keyword evidence="12 32" id="KW-1162">Viral penetration into host cytoplasm</keyword>
<evidence type="ECO:0000256" key="24">
    <source>
        <dbReference type="ARBA" id="ARBA00023054"/>
    </source>
</evidence>
<keyword evidence="18 32" id="KW-0946">Virion</keyword>
<feature type="disulfide bond" evidence="32">
    <location>
        <begin position="118"/>
        <end position="204"/>
    </location>
</feature>
<dbReference type="SUPFAM" id="SSF58069">
    <property type="entry name" value="Virus ectodomain"/>
    <property type="match status" value="1"/>
</dbReference>
<comment type="function">
    <text evidence="32">Envelope glycoprotein gp160: Oligomerizes in the host endoplasmic reticulum into predominantly trimers. In a second time, gp160 transits in the host Golgi, where glycosylation is completed. The precursor is then proteolytically cleaved in the trans-Golgi and thereby activated by cellular furin or furin-like proteases to produce gp120 and gp41.</text>
</comment>
<evidence type="ECO:0000256" key="19">
    <source>
        <dbReference type="ARBA" id="ARBA00022870"/>
    </source>
</evidence>
<dbReference type="GO" id="GO:0052031">
    <property type="term" value="P:symbiont-mediated perturbation of host defense response"/>
    <property type="evidence" value="ECO:0007669"/>
    <property type="project" value="UniProtKB-UniRule"/>
</dbReference>